<dbReference type="STRING" id="421072.SAMN04488097_3904"/>
<dbReference type="eggNOG" id="COG2866">
    <property type="taxonomic scope" value="Bacteria"/>
</dbReference>
<dbReference type="GO" id="GO:0006508">
    <property type="term" value="P:proteolysis"/>
    <property type="evidence" value="ECO:0007669"/>
    <property type="project" value="InterPro"/>
</dbReference>
<proteinExistence type="predicted"/>
<feature type="domain" description="Peptidase M14" evidence="1">
    <location>
        <begin position="28"/>
        <end position="130"/>
    </location>
</feature>
<dbReference type="EMBL" id="JPLY01000008">
    <property type="protein sequence ID" value="KFC18153.1"/>
    <property type="molecule type" value="Genomic_DNA"/>
</dbReference>
<dbReference type="SUPFAM" id="SSF53187">
    <property type="entry name" value="Zn-dependent exopeptidases"/>
    <property type="match status" value="1"/>
</dbReference>
<dbReference type="Pfam" id="PF00246">
    <property type="entry name" value="Peptidase_M14"/>
    <property type="match status" value="1"/>
</dbReference>
<dbReference type="Proteomes" id="UP000028623">
    <property type="component" value="Unassembled WGS sequence"/>
</dbReference>
<protein>
    <submittedName>
        <fullName evidence="2">Peptidase M14</fullName>
    </submittedName>
</protein>
<evidence type="ECO:0000313" key="2">
    <source>
        <dbReference type="EMBL" id="KFC18153.1"/>
    </source>
</evidence>
<dbReference type="InterPro" id="IPR000834">
    <property type="entry name" value="Peptidase_M14"/>
</dbReference>
<evidence type="ECO:0000259" key="1">
    <source>
        <dbReference type="Pfam" id="PF00246"/>
    </source>
</evidence>
<gene>
    <name evidence="2" type="ORF">IO89_18660</name>
</gene>
<dbReference type="GO" id="GO:0004181">
    <property type="term" value="F:metallocarboxypeptidase activity"/>
    <property type="evidence" value="ECO:0007669"/>
    <property type="project" value="InterPro"/>
</dbReference>
<dbReference type="RefSeq" id="WP_034979185.1">
    <property type="nucleotide sequence ID" value="NZ_FOFI01000007.1"/>
</dbReference>
<dbReference type="Gene3D" id="3.40.630.10">
    <property type="entry name" value="Zn peptidases"/>
    <property type="match status" value="1"/>
</dbReference>
<reference evidence="2 3" key="1">
    <citation type="submission" date="2014-07" db="EMBL/GenBank/DDBJ databases">
        <title>Epilithonimonas lactis LMG 22401 Genome.</title>
        <authorList>
            <person name="Pipes S.E."/>
            <person name="Stropko S.J."/>
        </authorList>
    </citation>
    <scope>NUCLEOTIDE SEQUENCE [LARGE SCALE GENOMIC DNA]</scope>
    <source>
        <strain evidence="2 3">LMG 24401</strain>
    </source>
</reference>
<name>A0A085B6Q8_9FLAO</name>
<keyword evidence="3" id="KW-1185">Reference proteome</keyword>
<dbReference type="OrthoDB" id="1119199at2"/>
<accession>A0A085B6Q8</accession>
<comment type="caution">
    <text evidence="2">The sequence shown here is derived from an EMBL/GenBank/DDBJ whole genome shotgun (WGS) entry which is preliminary data.</text>
</comment>
<dbReference type="GO" id="GO:0008270">
    <property type="term" value="F:zinc ion binding"/>
    <property type="evidence" value="ECO:0007669"/>
    <property type="project" value="InterPro"/>
</dbReference>
<sequence length="367" mass="42462">MTNSFPYAQNQSFPDRYISPEKLFSYLQDNFSDYIKEVGKSSLGKPIYMLTLGNGNLKVAAWSQMHGNESTATLAMLDLLSIFEKHPELSEKLLGLIQLDFIFMLNPDGSEAWTRRNAYDIDINRDFIRNSSNEVRVLKSIVLNGGYSYLLNLHDQRTIFTTDGVHPATLSFLSPSENLERDLTENRKKSMAVIAAIYMQMKQILPNRIAKYTDEFYPTSTGDNFMKAGIPSILFEGGFYENDLDRKKTREYYTHALYFALKAISVLKGDTLSYETYFDIPQNRETHFDLIYRNVKLNTEFECIMDIAVQYREILDENKNLTYQPYVIEVGDLNHKKGWTEIDCTDKKFVSVKKFPKLDSFVDFSVE</sequence>
<dbReference type="AlphaFoldDB" id="A0A085B6Q8"/>
<organism evidence="2 3">
    <name type="scientific">Epilithonimonas lactis</name>
    <dbReference type="NCBI Taxonomy" id="421072"/>
    <lineage>
        <taxon>Bacteria</taxon>
        <taxon>Pseudomonadati</taxon>
        <taxon>Bacteroidota</taxon>
        <taxon>Flavobacteriia</taxon>
        <taxon>Flavobacteriales</taxon>
        <taxon>Weeksellaceae</taxon>
        <taxon>Chryseobacterium group</taxon>
        <taxon>Epilithonimonas</taxon>
    </lineage>
</organism>
<evidence type="ECO:0000313" key="3">
    <source>
        <dbReference type="Proteomes" id="UP000028623"/>
    </source>
</evidence>